<sequence>MSVTSPPRSPARPAASRSRLVQDRPMRHPDATSPDVMTRRAWWLVLLNFLLPGSAQVLAGNRRLGRFGIAATLVMWVLVVVGVLAALLWRPLVSAAASNWFVLTVAQVVLIAYVVLWVVLTVDTLRLVRLVRVRPAARAGVAGLAVVLLVLAGGGTAYAAYSVGTLRGAFGAIFGQSGPSVPPSDGYYNILLLGADSGDGRDSMRFDSISVVSVNAESGAVTITGIPRDIQNAPFSEGPMQDLYPAGFEGHGDPTCGWGSGINQLMNAVEVCRDGSGLYPDAESLGSTPAVEATKDAAEGILGIEIPYYVFVDMHGFAAMIDALGGVDITVAERLPKGGGPAYDGQPAEEWASGWIEAGEQHMDGDTAQWYARSRYTTSDWDRMQRQRQLQQAMLAQLDPTTVLTRFNEIAAAGQDLIQTDLPQSMFPAFVELALKAKEQPVTTLELTPQGIGIDPEEPDYDYVHEIVQSTLHPPTPTSTPED</sequence>
<feature type="transmembrane region" description="Helical" evidence="3">
    <location>
        <begin position="67"/>
        <end position="88"/>
    </location>
</feature>
<keyword evidence="3" id="KW-1133">Transmembrane helix</keyword>
<evidence type="ECO:0000256" key="1">
    <source>
        <dbReference type="ARBA" id="ARBA00006068"/>
    </source>
</evidence>
<name>A0ABR8S2D2_9MICO</name>
<feature type="transmembrane region" description="Helical" evidence="3">
    <location>
        <begin position="41"/>
        <end position="60"/>
    </location>
</feature>
<organism evidence="5 6">
    <name type="scientific">Microbacterium pullorum</name>
    <dbReference type="NCBI Taxonomy" id="2762236"/>
    <lineage>
        <taxon>Bacteria</taxon>
        <taxon>Bacillati</taxon>
        <taxon>Actinomycetota</taxon>
        <taxon>Actinomycetes</taxon>
        <taxon>Micrococcales</taxon>
        <taxon>Microbacteriaceae</taxon>
        <taxon>Microbacterium</taxon>
    </lineage>
</organism>
<feature type="transmembrane region" description="Helical" evidence="3">
    <location>
        <begin position="141"/>
        <end position="161"/>
    </location>
</feature>
<dbReference type="NCBIfam" id="TIGR00350">
    <property type="entry name" value="lytR_cpsA_psr"/>
    <property type="match status" value="1"/>
</dbReference>
<feature type="compositionally biased region" description="Basic and acidic residues" evidence="2">
    <location>
        <begin position="20"/>
        <end position="30"/>
    </location>
</feature>
<dbReference type="InterPro" id="IPR050922">
    <property type="entry name" value="LytR/CpsA/Psr_CW_biosynth"/>
</dbReference>
<dbReference type="Pfam" id="PF03816">
    <property type="entry name" value="LytR_cpsA_psr"/>
    <property type="match status" value="1"/>
</dbReference>
<dbReference type="Gene3D" id="3.40.630.190">
    <property type="entry name" value="LCP protein"/>
    <property type="match status" value="1"/>
</dbReference>
<keyword evidence="3" id="KW-0472">Membrane</keyword>
<evidence type="ECO:0000313" key="5">
    <source>
        <dbReference type="EMBL" id="MBD7957239.1"/>
    </source>
</evidence>
<feature type="region of interest" description="Disordered" evidence="2">
    <location>
        <begin position="1"/>
        <end position="33"/>
    </location>
</feature>
<evidence type="ECO:0000256" key="3">
    <source>
        <dbReference type="SAM" id="Phobius"/>
    </source>
</evidence>
<keyword evidence="3" id="KW-0812">Transmembrane</keyword>
<dbReference type="Proteomes" id="UP000648352">
    <property type="component" value="Unassembled WGS sequence"/>
</dbReference>
<comment type="caution">
    <text evidence="5">The sequence shown here is derived from an EMBL/GenBank/DDBJ whole genome shotgun (WGS) entry which is preliminary data.</text>
</comment>
<reference evidence="5 6" key="1">
    <citation type="submission" date="2020-08" db="EMBL/GenBank/DDBJ databases">
        <title>A Genomic Blueprint of the Chicken Gut Microbiome.</title>
        <authorList>
            <person name="Gilroy R."/>
            <person name="Ravi A."/>
            <person name="Getino M."/>
            <person name="Pursley I."/>
            <person name="Horton D.L."/>
            <person name="Alikhan N.-F."/>
            <person name="Baker D."/>
            <person name="Gharbi K."/>
            <person name="Hall N."/>
            <person name="Watson M."/>
            <person name="Adriaenssens E.M."/>
            <person name="Foster-Nyarko E."/>
            <person name="Jarju S."/>
            <person name="Secka A."/>
            <person name="Antonio M."/>
            <person name="Oren A."/>
            <person name="Chaudhuri R."/>
            <person name="La Ragione R.M."/>
            <person name="Hildebrand F."/>
            <person name="Pallen M.J."/>
        </authorList>
    </citation>
    <scope>NUCLEOTIDE SEQUENCE [LARGE SCALE GENOMIC DNA]</scope>
    <source>
        <strain evidence="5 6">Sa4CUA7</strain>
    </source>
</reference>
<gene>
    <name evidence="5" type="ORF">H9651_06285</name>
</gene>
<feature type="transmembrane region" description="Helical" evidence="3">
    <location>
        <begin position="100"/>
        <end position="120"/>
    </location>
</feature>
<evidence type="ECO:0000259" key="4">
    <source>
        <dbReference type="Pfam" id="PF03816"/>
    </source>
</evidence>
<evidence type="ECO:0000313" key="6">
    <source>
        <dbReference type="Proteomes" id="UP000648352"/>
    </source>
</evidence>
<dbReference type="PANTHER" id="PTHR33392">
    <property type="entry name" value="POLYISOPRENYL-TEICHOIC ACID--PEPTIDOGLYCAN TEICHOIC ACID TRANSFERASE TAGU"/>
    <property type="match status" value="1"/>
</dbReference>
<proteinExistence type="inferred from homology"/>
<dbReference type="EMBL" id="JACSQP010000003">
    <property type="protein sequence ID" value="MBD7957239.1"/>
    <property type="molecule type" value="Genomic_DNA"/>
</dbReference>
<accession>A0ABR8S2D2</accession>
<dbReference type="RefSeq" id="WP_191718419.1">
    <property type="nucleotide sequence ID" value="NZ_JACSQP010000003.1"/>
</dbReference>
<dbReference type="InterPro" id="IPR004474">
    <property type="entry name" value="LytR_CpsA_psr"/>
</dbReference>
<feature type="domain" description="Cell envelope-related transcriptional attenuator" evidence="4">
    <location>
        <begin position="206"/>
        <end position="398"/>
    </location>
</feature>
<protein>
    <submittedName>
        <fullName evidence="5">LCP family protein</fullName>
    </submittedName>
</protein>
<evidence type="ECO:0000256" key="2">
    <source>
        <dbReference type="SAM" id="MobiDB-lite"/>
    </source>
</evidence>
<dbReference type="PANTHER" id="PTHR33392:SF6">
    <property type="entry name" value="POLYISOPRENYL-TEICHOIC ACID--PEPTIDOGLYCAN TEICHOIC ACID TRANSFERASE TAGU"/>
    <property type="match status" value="1"/>
</dbReference>
<comment type="similarity">
    <text evidence="1">Belongs to the LytR/CpsA/Psr (LCP) family.</text>
</comment>
<keyword evidence="6" id="KW-1185">Reference proteome</keyword>